<proteinExistence type="predicted"/>
<protein>
    <submittedName>
        <fullName evidence="1">Uncharacterized protein</fullName>
    </submittedName>
</protein>
<name>A0A0A9FCJ2_ARUDO</name>
<organism evidence="1">
    <name type="scientific">Arundo donax</name>
    <name type="common">Giant reed</name>
    <name type="synonym">Donax arundinaceus</name>
    <dbReference type="NCBI Taxonomy" id="35708"/>
    <lineage>
        <taxon>Eukaryota</taxon>
        <taxon>Viridiplantae</taxon>
        <taxon>Streptophyta</taxon>
        <taxon>Embryophyta</taxon>
        <taxon>Tracheophyta</taxon>
        <taxon>Spermatophyta</taxon>
        <taxon>Magnoliopsida</taxon>
        <taxon>Liliopsida</taxon>
        <taxon>Poales</taxon>
        <taxon>Poaceae</taxon>
        <taxon>PACMAD clade</taxon>
        <taxon>Arundinoideae</taxon>
        <taxon>Arundineae</taxon>
        <taxon>Arundo</taxon>
    </lineage>
</organism>
<evidence type="ECO:0000313" key="1">
    <source>
        <dbReference type="EMBL" id="JAE08939.1"/>
    </source>
</evidence>
<reference evidence="1" key="1">
    <citation type="submission" date="2014-09" db="EMBL/GenBank/DDBJ databases">
        <authorList>
            <person name="Magalhaes I.L.F."/>
            <person name="Oliveira U."/>
            <person name="Santos F.R."/>
            <person name="Vidigal T.H.D.A."/>
            <person name="Brescovit A.D."/>
            <person name="Santos A.J."/>
        </authorList>
    </citation>
    <scope>NUCLEOTIDE SEQUENCE</scope>
    <source>
        <tissue evidence="1">Shoot tissue taken approximately 20 cm above the soil surface</tissue>
    </source>
</reference>
<reference evidence="1" key="2">
    <citation type="journal article" date="2015" name="Data Brief">
        <title>Shoot transcriptome of the giant reed, Arundo donax.</title>
        <authorList>
            <person name="Barrero R.A."/>
            <person name="Guerrero F.D."/>
            <person name="Moolhuijzen P."/>
            <person name="Goolsby J.A."/>
            <person name="Tidwell J."/>
            <person name="Bellgard S.E."/>
            <person name="Bellgard M.I."/>
        </authorList>
    </citation>
    <scope>NUCLEOTIDE SEQUENCE</scope>
    <source>
        <tissue evidence="1">Shoot tissue taken approximately 20 cm above the soil surface</tissue>
    </source>
</reference>
<dbReference type="EMBL" id="GBRH01188957">
    <property type="protein sequence ID" value="JAE08939.1"/>
    <property type="molecule type" value="Transcribed_RNA"/>
</dbReference>
<accession>A0A0A9FCJ2</accession>
<sequence length="8" mass="970">MIFAIKFT</sequence>